<keyword evidence="2" id="KW-1185">Reference proteome</keyword>
<reference evidence="1" key="2">
    <citation type="submission" date="2020-09" db="EMBL/GenBank/DDBJ databases">
        <authorList>
            <person name="Sun Q."/>
            <person name="Zhou Y."/>
        </authorList>
    </citation>
    <scope>NUCLEOTIDE SEQUENCE</scope>
    <source>
        <strain evidence="1">CGMCC 1.15478</strain>
    </source>
</reference>
<gene>
    <name evidence="1" type="ORF">GCM10011410_05010</name>
</gene>
<accession>A0A916U1E8</accession>
<name>A0A916U1E8_9ACTN</name>
<dbReference type="EMBL" id="BMJH01000001">
    <property type="protein sequence ID" value="GGC55622.1"/>
    <property type="molecule type" value="Genomic_DNA"/>
</dbReference>
<evidence type="ECO:0000313" key="1">
    <source>
        <dbReference type="EMBL" id="GGC55622.1"/>
    </source>
</evidence>
<dbReference type="AlphaFoldDB" id="A0A916U1E8"/>
<protein>
    <submittedName>
        <fullName evidence="1">Uncharacterized protein</fullName>
    </submittedName>
</protein>
<reference evidence="1" key="1">
    <citation type="journal article" date="2014" name="Int. J. Syst. Evol. Microbiol.">
        <title>Complete genome sequence of Corynebacterium casei LMG S-19264T (=DSM 44701T), isolated from a smear-ripened cheese.</title>
        <authorList>
            <consortium name="US DOE Joint Genome Institute (JGI-PGF)"/>
            <person name="Walter F."/>
            <person name="Albersmeier A."/>
            <person name="Kalinowski J."/>
            <person name="Ruckert C."/>
        </authorList>
    </citation>
    <scope>NUCLEOTIDE SEQUENCE</scope>
    <source>
        <strain evidence="1">CGMCC 1.15478</strain>
    </source>
</reference>
<organism evidence="1 2">
    <name type="scientific">Hoyosella rhizosphaerae</name>
    <dbReference type="NCBI Taxonomy" id="1755582"/>
    <lineage>
        <taxon>Bacteria</taxon>
        <taxon>Bacillati</taxon>
        <taxon>Actinomycetota</taxon>
        <taxon>Actinomycetes</taxon>
        <taxon>Mycobacteriales</taxon>
        <taxon>Hoyosellaceae</taxon>
        <taxon>Hoyosella</taxon>
    </lineage>
</organism>
<proteinExistence type="predicted"/>
<sequence length="112" mass="12739">MSPILVVMTYVGIQVFEPKFDNALPEFERVVEELHAQPGYTSIGSLRLGGFEIYRAYDRSDGQVFFVDATTVFFWGSGGWAYSPDGPPSDAHLVSVNHIVGDWYHVRWYFDL</sequence>
<comment type="caution">
    <text evidence="1">The sequence shown here is derived from an EMBL/GenBank/DDBJ whole genome shotgun (WGS) entry which is preliminary data.</text>
</comment>
<evidence type="ECO:0000313" key="2">
    <source>
        <dbReference type="Proteomes" id="UP000641514"/>
    </source>
</evidence>
<dbReference type="Proteomes" id="UP000641514">
    <property type="component" value="Unassembled WGS sequence"/>
</dbReference>